<organism evidence="1 2">
    <name type="scientific">Rhodococcus wratislaviensis</name>
    <name type="common">Tsukamurella wratislaviensis</name>
    <dbReference type="NCBI Taxonomy" id="44752"/>
    <lineage>
        <taxon>Bacteria</taxon>
        <taxon>Bacillati</taxon>
        <taxon>Actinomycetota</taxon>
        <taxon>Actinomycetes</taxon>
        <taxon>Mycobacteriales</taxon>
        <taxon>Nocardiaceae</taxon>
        <taxon>Rhodococcus</taxon>
    </lineage>
</organism>
<reference evidence="1 2" key="1">
    <citation type="submission" date="2018-11" db="EMBL/GenBank/DDBJ databases">
        <title>Microbial catabolism of amino acid.</title>
        <authorList>
            <person name="Hibi M."/>
            <person name="Ogawa J."/>
        </authorList>
    </citation>
    <scope>NUCLEOTIDE SEQUENCE [LARGE SCALE GENOMIC DNA]</scope>
    <source>
        <strain evidence="1 2">C31-06</strain>
    </source>
</reference>
<dbReference type="Proteomes" id="UP000287519">
    <property type="component" value="Unassembled WGS sequence"/>
</dbReference>
<evidence type="ECO:0000313" key="2">
    <source>
        <dbReference type="Proteomes" id="UP000287519"/>
    </source>
</evidence>
<gene>
    <name evidence="1" type="ORF">Rhow_006900</name>
</gene>
<proteinExistence type="predicted"/>
<comment type="caution">
    <text evidence="1">The sequence shown here is derived from an EMBL/GenBank/DDBJ whole genome shotgun (WGS) entry which is preliminary data.</text>
</comment>
<name>A0A402CGN6_RHOWR</name>
<keyword evidence="2" id="KW-1185">Reference proteome</keyword>
<evidence type="ECO:0000313" key="1">
    <source>
        <dbReference type="EMBL" id="GCE42771.1"/>
    </source>
</evidence>
<sequence length="53" mass="6119">MTRVVPDPDLLSDEELLHQLEKRMRQRRTEVIVPVAPAKIAGRVVNRASRRSQ</sequence>
<dbReference type="EMBL" id="BHYM01000061">
    <property type="protein sequence ID" value="GCE42771.1"/>
    <property type="molecule type" value="Genomic_DNA"/>
</dbReference>
<dbReference type="AlphaFoldDB" id="A0A402CGN6"/>
<accession>A0A402CGN6</accession>
<protein>
    <submittedName>
        <fullName evidence="1">Uncharacterized protein</fullName>
    </submittedName>
</protein>